<dbReference type="GO" id="GO:0030027">
    <property type="term" value="C:lamellipodium"/>
    <property type="evidence" value="ECO:0007669"/>
    <property type="project" value="TreeGrafter"/>
</dbReference>
<feature type="region of interest" description="Disordered" evidence="1">
    <location>
        <begin position="739"/>
        <end position="768"/>
    </location>
</feature>
<feature type="compositionally biased region" description="Polar residues" evidence="1">
    <location>
        <begin position="797"/>
        <end position="809"/>
    </location>
</feature>
<keyword evidence="3" id="KW-1185">Reference proteome</keyword>
<feature type="region of interest" description="Disordered" evidence="1">
    <location>
        <begin position="797"/>
        <end position="829"/>
    </location>
</feature>
<dbReference type="PANTHER" id="PTHR24112:SF28">
    <property type="entry name" value="LEUCINE-RICH REPEAT-CONTAINING PROTEIN-RELATED"/>
    <property type="match status" value="1"/>
</dbReference>
<dbReference type="OMA" id="YIAHSHY"/>
<dbReference type="InterPro" id="IPR032675">
    <property type="entry name" value="LRR_dom_sf"/>
</dbReference>
<dbReference type="EMBL" id="ADBJ01000031">
    <property type="protein sequence ID" value="EFA80429.1"/>
    <property type="molecule type" value="Genomic_DNA"/>
</dbReference>
<evidence type="ECO:0000313" key="2">
    <source>
        <dbReference type="EMBL" id="EFA80429.1"/>
    </source>
</evidence>
<dbReference type="STRING" id="670386.D3BEU8"/>
<comment type="caution">
    <text evidence="2">The sequence shown here is derived from an EMBL/GenBank/DDBJ whole genome shotgun (WGS) entry which is preliminary data.</text>
</comment>
<dbReference type="InParanoid" id="D3BEU8"/>
<reference evidence="2 3" key="1">
    <citation type="journal article" date="2011" name="Genome Res.">
        <title>Phylogeny-wide analysis of social amoeba genomes highlights ancient origins for complex intercellular communication.</title>
        <authorList>
            <person name="Heidel A.J."/>
            <person name="Lawal H.M."/>
            <person name="Felder M."/>
            <person name="Schilde C."/>
            <person name="Helps N.R."/>
            <person name="Tunggal B."/>
            <person name="Rivero F."/>
            <person name="John U."/>
            <person name="Schleicher M."/>
            <person name="Eichinger L."/>
            <person name="Platzer M."/>
            <person name="Noegel A.A."/>
            <person name="Schaap P."/>
            <person name="Gloeckner G."/>
        </authorList>
    </citation>
    <scope>NUCLEOTIDE SEQUENCE [LARGE SCALE GENOMIC DNA]</scope>
    <source>
        <strain evidence="3">ATCC 26659 / Pp 5 / PN500</strain>
    </source>
</reference>
<sequence length="829" mass="91121">MGKDKQSDQPIEMLEADQLEQMGPIGGLFGEEIAFQGIVSVSDDGTTFKQRILVVGRYKSLIIKKTKYAKTLAKSIHHYDLIEIAEPSITGAGAISSQECIEIKYKDNNSNPGANNNKVADNNSNNPFSSLYIKSPDRKVENIIIKSIVFTTLTISRGFPAELRLRVTLPANRYQPIQFNHDFGADGKGIAEQYVAHSHYFKRKATLDYLRHLETLYLTRYPELDLAQIPGIDPTCSLGFNLFTAIITLRHNTFIRSLKIVNVPHINVISSVAEMMYTNTVISELNISGLLTEQSYAPLGSALQHIGLTSGLQKLILSNNMMSYESVVSLADGLAAFNHSLLHLDISKCDISPRGMALIFQAFERNFAMSLTLETLVFSGNRFQDTGTSAFVSWLCKIRGAHSLKEFRLSGCQLNFGMLAAALRAVEAIEYLDISKNKITLVNARLLATEALSCFRSLRYLDMSECGLFGDSLRTILTSFVANQKLSRHSLTFNLSNNGFAGNSSQVLVDLLGECNFIGGLDLSMNSLNSRQLIDIMNVLAKVSGMIALNIGYNSTPAEDTALVAAIIDFVGRHSQLAKLGLASYRGFGQTLHPLIQSLNNNKSITALDITGNEMNDHGACLLADCLRNNKSIQKLFISGNKFTSIGWQSLASPFIYYRNTSVIKMELPVPSDQIMTSDANTAILNPERRQQLELTFQSIRLHLELNKNRVSAASRFNYLPSVDPPLFVAPPANVPDHLAAAAPPRSSHTSTNGSSLRASGVAETPGKPMLPSIFAKPINTLTHYLPILKDMPDTIGSLTPTRKSNGAPSSWDDDNGWKNKDQDEEGDH</sequence>
<dbReference type="Gene3D" id="3.80.10.10">
    <property type="entry name" value="Ribonuclease Inhibitor"/>
    <property type="match status" value="1"/>
</dbReference>
<dbReference type="SUPFAM" id="SSF52047">
    <property type="entry name" value="RNI-like"/>
    <property type="match status" value="1"/>
</dbReference>
<dbReference type="SMART" id="SM00368">
    <property type="entry name" value="LRR_RI"/>
    <property type="match status" value="5"/>
</dbReference>
<proteinExistence type="predicted"/>
<name>D3BEU8_HETP5</name>
<gene>
    <name evidence="2" type="ORF">PPL_07263</name>
</gene>
<dbReference type="Proteomes" id="UP000001396">
    <property type="component" value="Unassembled WGS sequence"/>
</dbReference>
<protein>
    <submittedName>
        <fullName evidence="2">Leucine-rich repeat-containing protein</fullName>
    </submittedName>
</protein>
<dbReference type="GO" id="GO:0034315">
    <property type="term" value="P:regulation of Arp2/3 complex-mediated actin nucleation"/>
    <property type="evidence" value="ECO:0007669"/>
    <property type="project" value="TreeGrafter"/>
</dbReference>
<dbReference type="InterPro" id="IPR051279">
    <property type="entry name" value="PP1-Reg/Actin-Interact_Protein"/>
</dbReference>
<dbReference type="GO" id="GO:0005886">
    <property type="term" value="C:plasma membrane"/>
    <property type="evidence" value="ECO:0007669"/>
    <property type="project" value="TreeGrafter"/>
</dbReference>
<dbReference type="RefSeq" id="XP_020432549.1">
    <property type="nucleotide sequence ID" value="XM_020578101.1"/>
</dbReference>
<dbReference type="PANTHER" id="PTHR24112">
    <property type="entry name" value="LEUCINE-RICH REPEAT, ISOFORM F-RELATED"/>
    <property type="match status" value="1"/>
</dbReference>
<dbReference type="Pfam" id="PF13516">
    <property type="entry name" value="LRR_6"/>
    <property type="match status" value="2"/>
</dbReference>
<dbReference type="InterPro" id="IPR001611">
    <property type="entry name" value="Leu-rich_rpt"/>
</dbReference>
<dbReference type="GeneID" id="31362744"/>
<dbReference type="AlphaFoldDB" id="D3BEU8"/>
<evidence type="ECO:0000256" key="1">
    <source>
        <dbReference type="SAM" id="MobiDB-lite"/>
    </source>
</evidence>
<accession>D3BEU8</accession>
<feature type="compositionally biased region" description="Polar residues" evidence="1">
    <location>
        <begin position="747"/>
        <end position="758"/>
    </location>
</feature>
<dbReference type="GO" id="GO:0016477">
    <property type="term" value="P:cell migration"/>
    <property type="evidence" value="ECO:0007669"/>
    <property type="project" value="TreeGrafter"/>
</dbReference>
<organism evidence="2 3">
    <name type="scientific">Heterostelium pallidum (strain ATCC 26659 / Pp 5 / PN500)</name>
    <name type="common">Cellular slime mold</name>
    <name type="synonym">Polysphondylium pallidum</name>
    <dbReference type="NCBI Taxonomy" id="670386"/>
    <lineage>
        <taxon>Eukaryota</taxon>
        <taxon>Amoebozoa</taxon>
        <taxon>Evosea</taxon>
        <taxon>Eumycetozoa</taxon>
        <taxon>Dictyostelia</taxon>
        <taxon>Acytosteliales</taxon>
        <taxon>Acytosteliaceae</taxon>
        <taxon>Heterostelium</taxon>
    </lineage>
</organism>
<evidence type="ECO:0000313" key="3">
    <source>
        <dbReference type="Proteomes" id="UP000001396"/>
    </source>
</evidence>